<feature type="region of interest" description="Disordered" evidence="1">
    <location>
        <begin position="126"/>
        <end position="160"/>
    </location>
</feature>
<evidence type="ECO:0000313" key="5">
    <source>
        <dbReference type="Proteomes" id="UP000091967"/>
    </source>
</evidence>
<keyword evidence="5" id="KW-1185">Reference proteome</keyword>
<feature type="region of interest" description="Disordered" evidence="1">
    <location>
        <begin position="1"/>
        <end position="30"/>
    </location>
</feature>
<evidence type="ECO:0000256" key="1">
    <source>
        <dbReference type="SAM" id="MobiDB-lite"/>
    </source>
</evidence>
<name>A0A1B8A7A0_FUSPO</name>
<proteinExistence type="predicted"/>
<organism evidence="2 5">
    <name type="scientific">Fusarium poae</name>
    <dbReference type="NCBI Taxonomy" id="36050"/>
    <lineage>
        <taxon>Eukaryota</taxon>
        <taxon>Fungi</taxon>
        <taxon>Dikarya</taxon>
        <taxon>Ascomycota</taxon>
        <taxon>Pezizomycotina</taxon>
        <taxon>Sordariomycetes</taxon>
        <taxon>Hypocreomycetidae</taxon>
        <taxon>Hypocreales</taxon>
        <taxon>Nectriaceae</taxon>
        <taxon>Fusarium</taxon>
    </lineage>
</organism>
<dbReference type="AlphaFoldDB" id="A0A1B8A7A0"/>
<dbReference type="EMBL" id="LYXU01000105">
    <property type="protein sequence ID" value="OBS16328.1"/>
    <property type="molecule type" value="Genomic_DNA"/>
</dbReference>
<comment type="caution">
    <text evidence="2">The sequence shown here is derived from an EMBL/GenBank/DDBJ whole genome shotgun (WGS) entry which is preliminary data.</text>
</comment>
<gene>
    <name evidence="4" type="ORF">FPOA_12174</name>
    <name evidence="3" type="ORF">FPOA_12611</name>
    <name evidence="2" type="ORF">FPOA_13008</name>
</gene>
<evidence type="ECO:0000313" key="4">
    <source>
        <dbReference type="EMBL" id="OBS17317.1"/>
    </source>
</evidence>
<dbReference type="EMBL" id="LYXU01000064">
    <property type="protein sequence ID" value="OBS16802.1"/>
    <property type="molecule type" value="Genomic_DNA"/>
</dbReference>
<sequence>MSNSPLSPSPAGFPPTTLTPCPTPPSSVFSRLSQPKTVAKQLEEAAVGALPPNPTIENLSKITWKNRRFVQEDLSHGTFLVELNYQDLPIGHVWCCNRCDMRGAAEFFSVQATSSAADHLRTAHRITPASQSSESSELPESRITRNTGSARNPRPSSRSS</sequence>
<dbReference type="EMBL" id="LYXU01000024">
    <property type="protein sequence ID" value="OBS17317.1"/>
    <property type="molecule type" value="Genomic_DNA"/>
</dbReference>
<reference evidence="2 5" key="1">
    <citation type="submission" date="2016-06" db="EMBL/GenBank/DDBJ databases">
        <title>Living apart together: crosstalk between the core and supernumerary genomes in a fungal plant pathogen.</title>
        <authorList>
            <person name="Vanheule A."/>
            <person name="Audenaert K."/>
            <person name="Warris S."/>
            <person name="Van De Geest H."/>
            <person name="Schijlen E."/>
            <person name="Hofte M."/>
            <person name="De Saeger S."/>
            <person name="Haesaert G."/>
            <person name="Waalwijk C."/>
            <person name="Van Der Lee T."/>
        </authorList>
    </citation>
    <scope>NUCLEOTIDE SEQUENCE [LARGE SCALE GENOMIC DNA]</scope>
    <source>
        <strain evidence="2 5">2516</strain>
    </source>
</reference>
<evidence type="ECO:0000313" key="3">
    <source>
        <dbReference type="EMBL" id="OBS16802.1"/>
    </source>
</evidence>
<protein>
    <submittedName>
        <fullName evidence="2">Uncharacterized protein</fullName>
    </submittedName>
</protein>
<evidence type="ECO:0000313" key="2">
    <source>
        <dbReference type="EMBL" id="OBS16328.1"/>
    </source>
</evidence>
<dbReference type="Proteomes" id="UP000091967">
    <property type="component" value="Unassembled WGS sequence"/>
</dbReference>
<accession>A0A1B8A7A0</accession>